<comment type="pathway">
    <text evidence="3">Protein modification; protein ubiquitination.</text>
</comment>
<dbReference type="AlphaFoldDB" id="A0AAD4IPC5"/>
<organism evidence="14 15">
    <name type="scientific">Perilla frutescens var. hirtella</name>
    <name type="common">Perilla citriodora</name>
    <name type="synonym">Perilla setoyensis</name>
    <dbReference type="NCBI Taxonomy" id="608512"/>
    <lineage>
        <taxon>Eukaryota</taxon>
        <taxon>Viridiplantae</taxon>
        <taxon>Streptophyta</taxon>
        <taxon>Embryophyta</taxon>
        <taxon>Tracheophyta</taxon>
        <taxon>Spermatophyta</taxon>
        <taxon>Magnoliopsida</taxon>
        <taxon>eudicotyledons</taxon>
        <taxon>Gunneridae</taxon>
        <taxon>Pentapetalae</taxon>
        <taxon>asterids</taxon>
        <taxon>lamiids</taxon>
        <taxon>Lamiales</taxon>
        <taxon>Lamiaceae</taxon>
        <taxon>Nepetoideae</taxon>
        <taxon>Elsholtzieae</taxon>
        <taxon>Perilla</taxon>
    </lineage>
</organism>
<evidence type="ECO:0000256" key="10">
    <source>
        <dbReference type="SAM" id="Phobius"/>
    </source>
</evidence>
<comment type="catalytic activity">
    <reaction evidence="1">
        <text>S-ubiquitinyl-[E2 ubiquitin-conjugating enzyme]-L-cysteine + [acceptor protein]-L-lysine = [E2 ubiquitin-conjugating enzyme]-L-cysteine + N(6)-ubiquitinyl-[acceptor protein]-L-lysine.</text>
        <dbReference type="EC" id="2.3.2.27"/>
    </reaction>
</comment>
<comment type="caution">
    <text evidence="14">The sequence shown here is derived from an EMBL/GenBank/DDBJ whole genome shotgun (WGS) entry which is preliminary data.</text>
</comment>
<comment type="subcellular location">
    <subcellularLocation>
        <location evidence="2">Endomembrane system</location>
        <topology evidence="2">Multi-pass membrane protein</topology>
    </subcellularLocation>
</comment>
<evidence type="ECO:0000259" key="12">
    <source>
        <dbReference type="Pfam" id="PF11145"/>
    </source>
</evidence>
<feature type="transmembrane region" description="Helical" evidence="10">
    <location>
        <begin position="985"/>
        <end position="1007"/>
    </location>
</feature>
<feature type="domain" description="DUF2921" evidence="13">
    <location>
        <begin position="287"/>
        <end position="476"/>
    </location>
</feature>
<keyword evidence="9 10" id="KW-0472">Membrane</keyword>
<keyword evidence="8 10" id="KW-1133">Transmembrane helix</keyword>
<feature type="transmembrane region" description="Helical" evidence="10">
    <location>
        <begin position="863"/>
        <end position="884"/>
    </location>
</feature>
<dbReference type="InterPro" id="IPR057425">
    <property type="entry name" value="DUF2921_N"/>
</dbReference>
<feature type="domain" description="SWEET-like" evidence="12">
    <location>
        <begin position="726"/>
        <end position="1015"/>
    </location>
</feature>
<keyword evidence="15" id="KW-1185">Reference proteome</keyword>
<dbReference type="PANTHER" id="PTHR33389:SF4">
    <property type="entry name" value="PII, URIDYLYLTRANSFERASE (DUF2921)"/>
    <property type="match status" value="1"/>
</dbReference>
<feature type="domain" description="DUF2921" evidence="13">
    <location>
        <begin position="51"/>
        <end position="267"/>
    </location>
</feature>
<dbReference type="GO" id="GO:0012505">
    <property type="term" value="C:endomembrane system"/>
    <property type="evidence" value="ECO:0007669"/>
    <property type="project" value="UniProtKB-SubCell"/>
</dbReference>
<feature type="domain" description="DUF2921" evidence="13">
    <location>
        <begin position="515"/>
        <end position="714"/>
    </location>
</feature>
<evidence type="ECO:0000256" key="6">
    <source>
        <dbReference type="ARBA" id="ARBA00022692"/>
    </source>
</evidence>
<dbReference type="Pfam" id="PF25333">
    <property type="entry name" value="DUF2921_N"/>
    <property type="match status" value="3"/>
</dbReference>
<dbReference type="InterPro" id="IPR021319">
    <property type="entry name" value="DUF2921"/>
</dbReference>
<evidence type="ECO:0000256" key="1">
    <source>
        <dbReference type="ARBA" id="ARBA00000900"/>
    </source>
</evidence>
<evidence type="ECO:0000256" key="3">
    <source>
        <dbReference type="ARBA" id="ARBA00004906"/>
    </source>
</evidence>
<protein>
    <recommendedName>
        <fullName evidence="4">RING-type E3 ubiquitin transferase</fullName>
        <ecNumber evidence="4">2.3.2.27</ecNumber>
    </recommendedName>
</protein>
<evidence type="ECO:0000256" key="2">
    <source>
        <dbReference type="ARBA" id="ARBA00004127"/>
    </source>
</evidence>
<evidence type="ECO:0000256" key="7">
    <source>
        <dbReference type="ARBA" id="ARBA00022786"/>
    </source>
</evidence>
<evidence type="ECO:0000256" key="8">
    <source>
        <dbReference type="ARBA" id="ARBA00022989"/>
    </source>
</evidence>
<dbReference type="PANTHER" id="PTHR33389">
    <property type="entry name" value="FAMILY PROTEIN, PUTATIVE (DUF2921)-RELATED"/>
    <property type="match status" value="1"/>
</dbReference>
<feature type="chain" id="PRO_5042074882" description="RING-type E3 ubiquitin transferase" evidence="11">
    <location>
        <begin position="25"/>
        <end position="1064"/>
    </location>
</feature>
<feature type="transmembrane region" description="Helical" evidence="10">
    <location>
        <begin position="771"/>
        <end position="793"/>
    </location>
</feature>
<keyword evidence="11" id="KW-0732">Signal</keyword>
<feature type="transmembrane region" description="Helical" evidence="10">
    <location>
        <begin position="738"/>
        <end position="759"/>
    </location>
</feature>
<evidence type="ECO:0000313" key="15">
    <source>
        <dbReference type="Proteomes" id="UP001190926"/>
    </source>
</evidence>
<sequence length="1064" mass="120241">MFSVAASWILLGLWMFLCVGFVNSYYMDNGNSEGKGSKHAVSYSYDRIGEVNKACAFVLKSAAELKPDDSRLYTIKEDLSFLNGNWWQDLNGGGAPLMPFDDRELSGSSTDLRSPMKLVSFWVTDVDRRHHSKKSIFVSGILQMGITLEGLLSEKPFEGSPRFDIWPGHSQLSVNFQGMYTEPEKDHGERVMCLLGSAVLPSRQPDSADPWGWVKEFGYTNQPLLTQDDQIVLVLRYPKTVTLRSRAVYGSLKSLNPKSNLKYFDEVQVSSWLSSSANYQFDSENLVSKACDPYPYKDSFVNEDIDTYKGLDFCDILERFTHQEALAILPNWKCNGTDDFCSRLGPFVSDKEIKATDGSFKNVKLVLQDVRCENMTSKENGWFTRVSSVFRAVPPSENRFTAAQRTGLSNMTLSAEGIWKSSSGQLCMVGCSAFVDTDGNGCNTRICLYVPLSFSIKQRSILLGTMSSIDSSPSPYFPLAFEKLVRPAELWAQFTASHPYYKYSKIVAASAVLEKDEPFNFGTVIKKSLLKFPKLEDMGNFHYSLSLLAEDLTLHIGAVPDPFPSSNLAKADLEMEILSLGPLFGRYWPTQYASTIEKENPYPNKGEYTEKQLLLNVSGLINLVGKEYSNFSSLFVEGIYDPHVGKMYLIGCRDVRASWKTLYESMDLEAGLDCSIELMVSYPPTTARWLVNPTARISISSQRTEDDPLYFIPVKLQTVPIMYRRQREDIISRRGVEGILRILTLSIAIACILSQLFYIRDNMESVPYISLVMLGVQALGYSFPLITGAEALLKKASTEFSENQSYDLQNSQWLHVIDYTVKVLVLVAFSVTLRLCQKVWKSRIRMQTRAPLEPHHVPSDKKVLFTTLSLHIVGYIIALIVHYVNTSYKPLQTAHFVDSTGYSHVIREWETELEEYLGLVQDFFLLPQVIANLMWRIHVKPLGKLYYVGITSVRLLPHVYDYITSPIPNPYFSEEYEFVNPRMDFYSKFGDIAIPTIAVLLAVTVYIQQKWNYEKLSQTLTLSKAKFLPLGSKVYERLPSVSCEAELSSGVNKSSTSEEGRDAE</sequence>
<evidence type="ECO:0000256" key="4">
    <source>
        <dbReference type="ARBA" id="ARBA00012483"/>
    </source>
</evidence>
<keyword evidence="6 10" id="KW-0812">Transmembrane</keyword>
<reference evidence="14 15" key="1">
    <citation type="journal article" date="2021" name="Nat. Commun.">
        <title>Incipient diploidization of the medicinal plant Perilla within 10,000 years.</title>
        <authorList>
            <person name="Zhang Y."/>
            <person name="Shen Q."/>
            <person name="Leng L."/>
            <person name="Zhang D."/>
            <person name="Chen S."/>
            <person name="Shi Y."/>
            <person name="Ning Z."/>
            <person name="Chen S."/>
        </authorList>
    </citation>
    <scope>NUCLEOTIDE SEQUENCE [LARGE SCALE GENOMIC DNA]</scope>
    <source>
        <strain evidence="15">cv. PC099</strain>
    </source>
</reference>
<keyword evidence="5" id="KW-0808">Transferase</keyword>
<evidence type="ECO:0000256" key="11">
    <source>
        <dbReference type="SAM" id="SignalP"/>
    </source>
</evidence>
<keyword evidence="7" id="KW-0833">Ubl conjugation pathway</keyword>
<proteinExistence type="predicted"/>
<gene>
    <name evidence="14" type="ORF">C2S53_001803</name>
</gene>
<feature type="transmembrane region" description="Helical" evidence="10">
    <location>
        <begin position="813"/>
        <end position="836"/>
    </location>
</feature>
<dbReference type="Pfam" id="PF11145">
    <property type="entry name" value="DUF2921"/>
    <property type="match status" value="1"/>
</dbReference>
<evidence type="ECO:0000256" key="5">
    <source>
        <dbReference type="ARBA" id="ARBA00022679"/>
    </source>
</evidence>
<evidence type="ECO:0000256" key="9">
    <source>
        <dbReference type="ARBA" id="ARBA00023136"/>
    </source>
</evidence>
<dbReference type="GO" id="GO:0061630">
    <property type="term" value="F:ubiquitin protein ligase activity"/>
    <property type="evidence" value="ECO:0007669"/>
    <property type="project" value="UniProtKB-EC"/>
</dbReference>
<accession>A0AAD4IPC5</accession>
<evidence type="ECO:0000313" key="14">
    <source>
        <dbReference type="EMBL" id="KAH6756622.1"/>
    </source>
</evidence>
<name>A0AAD4IPC5_PERFH</name>
<dbReference type="Proteomes" id="UP001190926">
    <property type="component" value="Unassembled WGS sequence"/>
</dbReference>
<dbReference type="EC" id="2.3.2.27" evidence="4"/>
<feature type="signal peptide" evidence="11">
    <location>
        <begin position="1"/>
        <end position="24"/>
    </location>
</feature>
<evidence type="ECO:0000259" key="13">
    <source>
        <dbReference type="Pfam" id="PF25333"/>
    </source>
</evidence>
<dbReference type="EMBL" id="SDAM02029548">
    <property type="protein sequence ID" value="KAH6756622.1"/>
    <property type="molecule type" value="Genomic_DNA"/>
</dbReference>